<organism evidence="4 5">
    <name type="scientific">Kitasatospora purpeofusca</name>
    <dbReference type="NCBI Taxonomy" id="67352"/>
    <lineage>
        <taxon>Bacteria</taxon>
        <taxon>Bacillati</taxon>
        <taxon>Actinomycetota</taxon>
        <taxon>Actinomycetes</taxon>
        <taxon>Kitasatosporales</taxon>
        <taxon>Streptomycetaceae</taxon>
        <taxon>Kitasatospora</taxon>
    </lineage>
</organism>
<dbReference type="Proteomes" id="UP001432222">
    <property type="component" value="Chromosome"/>
</dbReference>
<evidence type="ECO:0000313" key="4">
    <source>
        <dbReference type="EMBL" id="WUQ81850.1"/>
    </source>
</evidence>
<evidence type="ECO:0000256" key="1">
    <source>
        <dbReference type="ARBA" id="ARBA00022723"/>
    </source>
</evidence>
<protein>
    <submittedName>
        <fullName evidence="4">EF-hand domain-containing protein</fullName>
    </submittedName>
</protein>
<dbReference type="InterPro" id="IPR018247">
    <property type="entry name" value="EF_Hand_1_Ca_BS"/>
</dbReference>
<feature type="domain" description="EF-hand" evidence="3">
    <location>
        <begin position="56"/>
        <end position="91"/>
    </location>
</feature>
<dbReference type="RefSeq" id="WP_328952923.1">
    <property type="nucleotide sequence ID" value="NZ_CP108110.1"/>
</dbReference>
<feature type="domain" description="EF-hand" evidence="3">
    <location>
        <begin position="94"/>
        <end position="129"/>
    </location>
</feature>
<dbReference type="PROSITE" id="PS50222">
    <property type="entry name" value="EF_HAND_2"/>
    <property type="match status" value="4"/>
</dbReference>
<keyword evidence="2" id="KW-0677">Repeat</keyword>
<reference evidence="4" key="1">
    <citation type="submission" date="2022-10" db="EMBL/GenBank/DDBJ databases">
        <title>The complete genomes of actinobacterial strains from the NBC collection.</title>
        <authorList>
            <person name="Joergensen T.S."/>
            <person name="Alvarez Arevalo M."/>
            <person name="Sterndorff E.B."/>
            <person name="Faurdal D."/>
            <person name="Vuksanovic O."/>
            <person name="Mourched A.-S."/>
            <person name="Charusanti P."/>
            <person name="Shaw S."/>
            <person name="Blin K."/>
            <person name="Weber T."/>
        </authorList>
    </citation>
    <scope>NUCLEOTIDE SEQUENCE</scope>
    <source>
        <strain evidence="4">NBC_00222</strain>
    </source>
</reference>
<dbReference type="PANTHER" id="PTHR10891">
    <property type="entry name" value="EF-HAND CALCIUM-BINDING DOMAIN CONTAINING PROTEIN"/>
    <property type="match status" value="1"/>
</dbReference>
<dbReference type="PROSITE" id="PS00018">
    <property type="entry name" value="EF_HAND_1"/>
    <property type="match status" value="2"/>
</dbReference>
<dbReference type="SMART" id="SM00054">
    <property type="entry name" value="EFh"/>
    <property type="match status" value="4"/>
</dbReference>
<dbReference type="Pfam" id="PF13499">
    <property type="entry name" value="EF-hand_7"/>
    <property type="match status" value="2"/>
</dbReference>
<dbReference type="InterPro" id="IPR002048">
    <property type="entry name" value="EF_hand_dom"/>
</dbReference>
<evidence type="ECO:0000256" key="2">
    <source>
        <dbReference type="ARBA" id="ARBA00022737"/>
    </source>
</evidence>
<evidence type="ECO:0000259" key="3">
    <source>
        <dbReference type="PROSITE" id="PS50222"/>
    </source>
</evidence>
<name>A0ABZ1TSC3_9ACTN</name>
<feature type="domain" description="EF-hand" evidence="3">
    <location>
        <begin position="5"/>
        <end position="40"/>
    </location>
</feature>
<keyword evidence="1" id="KW-0479">Metal-binding</keyword>
<feature type="domain" description="EF-hand" evidence="3">
    <location>
        <begin position="136"/>
        <end position="163"/>
    </location>
</feature>
<evidence type="ECO:0000313" key="5">
    <source>
        <dbReference type="Proteomes" id="UP001432222"/>
    </source>
</evidence>
<keyword evidence="5" id="KW-1185">Reference proteome</keyword>
<accession>A0ABZ1TSC3</accession>
<proteinExistence type="predicted"/>
<dbReference type="EMBL" id="CP108110">
    <property type="protein sequence ID" value="WUQ81850.1"/>
    <property type="molecule type" value="Genomic_DNA"/>
</dbReference>
<dbReference type="InterPro" id="IPR011992">
    <property type="entry name" value="EF-hand-dom_pair"/>
</dbReference>
<dbReference type="Gene3D" id="1.10.238.10">
    <property type="entry name" value="EF-hand"/>
    <property type="match status" value="1"/>
</dbReference>
<dbReference type="SUPFAM" id="SSF47473">
    <property type="entry name" value="EF-hand"/>
    <property type="match status" value="1"/>
</dbReference>
<dbReference type="InterPro" id="IPR039647">
    <property type="entry name" value="EF_hand_pair_protein_CML-like"/>
</dbReference>
<gene>
    <name evidence="4" type="ORF">OHA16_01965</name>
</gene>
<sequence>MANEFQRRKLRNVFAAFDTDGDGCLLQNDFEALAERWGRLPAVQRDAALGVRVEALMLGWWDHLLTVADSNHDGKVDMEEFLTLVDRLPALREVVTATADTVFDAVDENGDGRISRTEHSRLVDIWHGRTVPTDGVFDLLDLDGDGYLSRPEFALLWEQFWISADPSDPGNAMCGRIPEQ</sequence>